<keyword evidence="4 11" id="KW-0812">Transmembrane</keyword>
<keyword evidence="5" id="KW-0677">Repeat</keyword>
<comment type="subcellular location">
    <subcellularLocation>
        <location evidence="1">Lysosome membrane</location>
        <topology evidence="1">Multi-pass membrane protein</topology>
    </subcellularLocation>
</comment>
<keyword evidence="8 11" id="KW-0472">Membrane</keyword>
<dbReference type="InterPro" id="IPR005282">
    <property type="entry name" value="LC_transporter"/>
</dbReference>
<dbReference type="SMART" id="SM00679">
    <property type="entry name" value="CTNS"/>
    <property type="match status" value="2"/>
</dbReference>
<keyword evidence="3" id="KW-0813">Transport</keyword>
<dbReference type="InterPro" id="IPR006603">
    <property type="entry name" value="PQ-loop_rpt"/>
</dbReference>
<accession>A0AAV5SNE5</accession>
<feature type="transmembrane region" description="Helical" evidence="11">
    <location>
        <begin position="245"/>
        <end position="267"/>
    </location>
</feature>
<evidence type="ECO:0000256" key="3">
    <source>
        <dbReference type="ARBA" id="ARBA00022448"/>
    </source>
</evidence>
<feature type="transmembrane region" description="Helical" evidence="11">
    <location>
        <begin position="209"/>
        <end position="233"/>
    </location>
</feature>
<comment type="caution">
    <text evidence="13">The sequence shown here is derived from an EMBL/GenBank/DDBJ whole genome shotgun (WGS) entry which is preliminary data.</text>
</comment>
<feature type="transmembrane region" description="Helical" evidence="11">
    <location>
        <begin position="343"/>
        <end position="364"/>
    </location>
</feature>
<evidence type="ECO:0000313" key="14">
    <source>
        <dbReference type="Proteomes" id="UP001432027"/>
    </source>
</evidence>
<evidence type="ECO:0000256" key="6">
    <source>
        <dbReference type="ARBA" id="ARBA00022847"/>
    </source>
</evidence>
<keyword evidence="9" id="KW-0458">Lysosome</keyword>
<feature type="non-terminal residue" evidence="13">
    <location>
        <position position="400"/>
    </location>
</feature>
<dbReference type="FunFam" id="1.20.1280.290:FF:000016">
    <property type="entry name" value="Cystinosin homolog"/>
    <property type="match status" value="1"/>
</dbReference>
<reference evidence="13" key="1">
    <citation type="submission" date="2023-10" db="EMBL/GenBank/DDBJ databases">
        <title>Genome assembly of Pristionchus species.</title>
        <authorList>
            <person name="Yoshida K."/>
            <person name="Sommer R.J."/>
        </authorList>
    </citation>
    <scope>NUCLEOTIDE SEQUENCE</scope>
    <source>
        <strain evidence="13">RS0144</strain>
    </source>
</reference>
<dbReference type="GO" id="GO:0005765">
    <property type="term" value="C:lysosomal membrane"/>
    <property type="evidence" value="ECO:0007669"/>
    <property type="project" value="UniProtKB-SubCell"/>
</dbReference>
<evidence type="ECO:0008006" key="15">
    <source>
        <dbReference type="Google" id="ProtNLM"/>
    </source>
</evidence>
<name>A0AAV5SNE5_9BILA</name>
<keyword evidence="14" id="KW-1185">Reference proteome</keyword>
<feature type="signal peptide" evidence="12">
    <location>
        <begin position="1"/>
        <end position="19"/>
    </location>
</feature>
<dbReference type="PANTHER" id="PTHR13131">
    <property type="entry name" value="CYSTINOSIN"/>
    <property type="match status" value="1"/>
</dbReference>
<dbReference type="NCBIfam" id="TIGR00951">
    <property type="entry name" value="2A43"/>
    <property type="match status" value="1"/>
</dbReference>
<dbReference type="Proteomes" id="UP001432027">
    <property type="component" value="Unassembled WGS sequence"/>
</dbReference>
<dbReference type="Pfam" id="PF04193">
    <property type="entry name" value="PQ-loop"/>
    <property type="match status" value="2"/>
</dbReference>
<evidence type="ECO:0000256" key="8">
    <source>
        <dbReference type="ARBA" id="ARBA00023136"/>
    </source>
</evidence>
<comment type="similarity">
    <text evidence="2">Belongs to the cystinosin family.</text>
</comment>
<dbReference type="AlphaFoldDB" id="A0AAV5SNE5"/>
<sequence length="400" mass="44567">MFSSLPLLILISLIPPSFSSPHLVFDPSSVSLIPQEKTNFTVSLSEPLEFDLGVTLKTQETQDYLQFSPSFLISPNASSVIEVNPTHPVNQVYLEIESCSVNGTTVNASDCPVDVSSSFARIRVIRSHPLDVIVDIVGWAYFLAWSISFWPQIILNFQRKSVIGLNFDFVLLNTIGFASYTVYNSLLFFDREVQSEYISSFPRSPIPVLLNDVVFAVHAFIACVITGIQAIFLERDNQRVSRICIGWSSILVLCGVITSILAVTSVIRLLTFVDSLSYIKMAVTLSKYFPQAIMNFRRKSTVGWSIGNILLDFTGGSLDLLQVALQGFNVANFSNVIGNPVKFGLGFVSIVFDIVFMIQHYVLYRGNQVVGEYEEIDEEGVPPLIPLRESIKILILRVKP</sequence>
<keyword evidence="7 11" id="KW-1133">Transmembrane helix</keyword>
<evidence type="ECO:0000256" key="1">
    <source>
        <dbReference type="ARBA" id="ARBA00004155"/>
    </source>
</evidence>
<organism evidence="13 14">
    <name type="scientific">Pristionchus entomophagus</name>
    <dbReference type="NCBI Taxonomy" id="358040"/>
    <lineage>
        <taxon>Eukaryota</taxon>
        <taxon>Metazoa</taxon>
        <taxon>Ecdysozoa</taxon>
        <taxon>Nematoda</taxon>
        <taxon>Chromadorea</taxon>
        <taxon>Rhabditida</taxon>
        <taxon>Rhabditina</taxon>
        <taxon>Diplogasteromorpha</taxon>
        <taxon>Diplogasteroidea</taxon>
        <taxon>Neodiplogasteridae</taxon>
        <taxon>Pristionchus</taxon>
    </lineage>
</organism>
<evidence type="ECO:0000256" key="4">
    <source>
        <dbReference type="ARBA" id="ARBA00022692"/>
    </source>
</evidence>
<evidence type="ECO:0000256" key="5">
    <source>
        <dbReference type="ARBA" id="ARBA00022737"/>
    </source>
</evidence>
<evidence type="ECO:0000256" key="9">
    <source>
        <dbReference type="ARBA" id="ARBA00023228"/>
    </source>
</evidence>
<proteinExistence type="inferred from homology"/>
<dbReference type="Gene3D" id="1.20.1280.290">
    <property type="match status" value="1"/>
</dbReference>
<keyword evidence="12" id="KW-0732">Signal</keyword>
<evidence type="ECO:0000256" key="2">
    <source>
        <dbReference type="ARBA" id="ARBA00006855"/>
    </source>
</evidence>
<evidence type="ECO:0000256" key="11">
    <source>
        <dbReference type="SAM" id="Phobius"/>
    </source>
</evidence>
<dbReference type="PANTHER" id="PTHR13131:SF5">
    <property type="entry name" value="CYSTINOSIN"/>
    <property type="match status" value="1"/>
</dbReference>
<gene>
    <name evidence="13" type="ORF">PENTCL1PPCAC_7071</name>
</gene>
<dbReference type="GO" id="GO:0015293">
    <property type="term" value="F:symporter activity"/>
    <property type="evidence" value="ECO:0007669"/>
    <property type="project" value="UniProtKB-KW"/>
</dbReference>
<dbReference type="GO" id="GO:0015184">
    <property type="term" value="F:L-cystine transmembrane transporter activity"/>
    <property type="evidence" value="ECO:0007669"/>
    <property type="project" value="TreeGrafter"/>
</dbReference>
<evidence type="ECO:0000313" key="13">
    <source>
        <dbReference type="EMBL" id="GMS84896.1"/>
    </source>
</evidence>
<evidence type="ECO:0000256" key="10">
    <source>
        <dbReference type="ARBA" id="ARBA00048473"/>
    </source>
</evidence>
<feature type="chain" id="PRO_5043899129" description="Cystinosin" evidence="12">
    <location>
        <begin position="20"/>
        <end position="400"/>
    </location>
</feature>
<feature type="transmembrane region" description="Helical" evidence="11">
    <location>
        <begin position="169"/>
        <end position="189"/>
    </location>
</feature>
<comment type="catalytic activity">
    <reaction evidence="10">
        <text>L-cystine(out) + H(+)(out) = L-cystine(in) + H(+)(in)</text>
        <dbReference type="Rhea" id="RHEA:66172"/>
        <dbReference type="ChEBI" id="CHEBI:15378"/>
        <dbReference type="ChEBI" id="CHEBI:35491"/>
    </reaction>
    <physiologicalReaction direction="left-to-right" evidence="10">
        <dbReference type="Rhea" id="RHEA:66173"/>
    </physiologicalReaction>
</comment>
<protein>
    <recommendedName>
        <fullName evidence="15">Cystinosin</fullName>
    </recommendedName>
</protein>
<evidence type="ECO:0000256" key="7">
    <source>
        <dbReference type="ARBA" id="ARBA00022989"/>
    </source>
</evidence>
<feature type="transmembrane region" description="Helical" evidence="11">
    <location>
        <begin position="136"/>
        <end position="157"/>
    </location>
</feature>
<keyword evidence="6" id="KW-0769">Symport</keyword>
<dbReference type="EMBL" id="BTSX01000002">
    <property type="protein sequence ID" value="GMS84896.1"/>
    <property type="molecule type" value="Genomic_DNA"/>
</dbReference>
<evidence type="ECO:0000256" key="12">
    <source>
        <dbReference type="SAM" id="SignalP"/>
    </source>
</evidence>